<evidence type="ECO:0000256" key="12">
    <source>
        <dbReference type="SAM" id="Phobius"/>
    </source>
</evidence>
<feature type="domain" description="Leucine-rich repeat-containing N-terminal plant-type" evidence="13">
    <location>
        <begin position="41"/>
        <end position="78"/>
    </location>
</feature>
<keyword evidence="14" id="KW-0418">Kinase</keyword>
<evidence type="ECO:0000256" key="11">
    <source>
        <dbReference type="ARBA" id="ARBA00023180"/>
    </source>
</evidence>
<keyword evidence="10 14" id="KW-0675">Receptor</keyword>
<evidence type="ECO:0000259" key="13">
    <source>
        <dbReference type="Pfam" id="PF08263"/>
    </source>
</evidence>
<sequence length="1058" mass="117570">MRAASMENMSKVGLLILLLVYGLLFLSNYVNCKAVVVECLASDHEALMDFKNGLEDSHNRLASWRNTDCCQWHGVSCDNITGAVVAIDLHNPHPVLYDSSPSKYEMWNLSGELRPSLMKLKSLSHLDLSFNTFKEIPIPKFFGSLANLQYLNLSNAGFVGLIPPHLGNLSHLQSLDLEHNRLHVENLRWVAGLVSLEHLVMNGVDLSLVAETDWVSALSQLPSLKELQLFFCQLYGHIPSPPSHNFTSLAILDLSANSFVSKIPEWLVNISTLQYIRIRNSGLYGKIPLGFRDLPNLQFLDLGDNFNLTENCSQLFTKGWENIQELDLSFSKLHGTLPSSLGNLTSLTYLDLSYNVIEGVIPSSIGQLCNLNYLDLTENKVGTLPEFLQGIDNCPSRKPLHKLEFFAMSNSQLRGRIPDWLVQLENLVTLSLAHNLLEGPIPASLGSLQSIIKLELQDNKLNGTIPNSLGQLSMLSQLDVSSNQLTGMVTEDHFSKLSKLKILIMSSNSFTLNVNAGWIPPFQVSFLQMASCHLGPSFPPWLKSQSKLQYLDFSNASIFGFIPNWFWDISPHLIIFNMSHNELQGRLPNPMPIAIATSFATPVMIDLSFNHLDGPLPVITPGFGMLDLSHNNFSGEIPWNISQRMAIVGFLSLSHNQLHGEIPLSLGNMSFATVIDLSRNNLTGRIPPNLGNCSLLDVVDLGNNNLFGTIPGSLGHLKRLRSLHLNDNHFSGDLPSSLRNLSSLETMDLGYNILSGIIPTWFGEKFPFLRILILRSNAFSGELSLEFSKLGSLQLLDLARNDLSGNIPASLGDLKAISQVQKKNKYLLYGKFEEHYYEESLNVYMKDQVLEYTRTLSLVTGIDLSDNNFSGNIPNEITKLFGLVVLNFSRNHITGKIPDTMSNLLQLSSLDLSNNRLSGTIPSSLSSLSFLGSLDLSNNNLLGVIPYTGHMTTFDAITFTGNPGLCGPPLPVKCSGDDDKKQGNDDSNDEGLLDNWFYLCLGLGFATGILVPYFILTMKSSWGDVYFDFVDQVIHKFLRLTHRQGVNHGQRRKIPQRR</sequence>
<dbReference type="PANTHER" id="PTHR48052">
    <property type="entry name" value="UNNAMED PRODUCT"/>
    <property type="match status" value="1"/>
</dbReference>
<evidence type="ECO:0000256" key="7">
    <source>
        <dbReference type="ARBA" id="ARBA00022737"/>
    </source>
</evidence>
<keyword evidence="4" id="KW-0433">Leucine-rich repeat</keyword>
<dbReference type="Proteomes" id="UP000236291">
    <property type="component" value="Unassembled WGS sequence"/>
</dbReference>
<proteinExistence type="inferred from homology"/>
<dbReference type="GO" id="GO:0016301">
    <property type="term" value="F:kinase activity"/>
    <property type="evidence" value="ECO:0007669"/>
    <property type="project" value="UniProtKB-KW"/>
</dbReference>
<dbReference type="Pfam" id="PF00560">
    <property type="entry name" value="LRR_1"/>
    <property type="match status" value="10"/>
</dbReference>
<keyword evidence="11" id="KW-0325">Glycoprotein</keyword>
<dbReference type="SMART" id="SM00365">
    <property type="entry name" value="LRR_SD22"/>
    <property type="match status" value="6"/>
</dbReference>
<dbReference type="Pfam" id="PF08263">
    <property type="entry name" value="LRRNT_2"/>
    <property type="match status" value="1"/>
</dbReference>
<feature type="transmembrane region" description="Helical" evidence="12">
    <location>
        <begin position="996"/>
        <end position="1016"/>
    </location>
</feature>
<keyword evidence="7" id="KW-0677">Repeat</keyword>
<dbReference type="InterPro" id="IPR013210">
    <property type="entry name" value="LRR_N_plant-typ"/>
</dbReference>
<comment type="caution">
    <text evidence="14">The sequence shown here is derived from an EMBL/GenBank/DDBJ whole genome shotgun (WGS) entry which is preliminary data.</text>
</comment>
<keyword evidence="9 12" id="KW-0472">Membrane</keyword>
<dbReference type="PANTHER" id="PTHR48052:SF8">
    <property type="entry name" value="LRR RECEPTOR-LIKE SERINE_THREONINE-PROTEIN KINASE FLS2"/>
    <property type="match status" value="1"/>
</dbReference>
<dbReference type="FunFam" id="3.80.10.10:FF:000095">
    <property type="entry name" value="LRR receptor-like serine/threonine-protein kinase GSO1"/>
    <property type="match status" value="1"/>
</dbReference>
<dbReference type="FunFam" id="3.80.10.10:FF:000111">
    <property type="entry name" value="LRR receptor-like serine/threonine-protein kinase ERECTA"/>
    <property type="match status" value="1"/>
</dbReference>
<dbReference type="FunFam" id="3.80.10.10:FF:001347">
    <property type="entry name" value="LRR receptor-like serine/threonine-protein kinase GSO2"/>
    <property type="match status" value="1"/>
</dbReference>
<keyword evidence="8 12" id="KW-1133">Transmembrane helix</keyword>
<evidence type="ECO:0000256" key="4">
    <source>
        <dbReference type="ARBA" id="ARBA00022614"/>
    </source>
</evidence>
<dbReference type="STRING" id="57577.A0A2K3NV30"/>
<evidence type="ECO:0000256" key="6">
    <source>
        <dbReference type="ARBA" id="ARBA00022729"/>
    </source>
</evidence>
<dbReference type="SUPFAM" id="SSF52058">
    <property type="entry name" value="L domain-like"/>
    <property type="match status" value="3"/>
</dbReference>
<dbReference type="InterPro" id="IPR032675">
    <property type="entry name" value="LRR_dom_sf"/>
</dbReference>
<reference evidence="14 15" key="2">
    <citation type="journal article" date="2017" name="Front. Plant Sci.">
        <title>Gene Classification and Mining of Molecular Markers Useful in Red Clover (Trifolium pratense) Breeding.</title>
        <authorList>
            <person name="Istvanek J."/>
            <person name="Dluhosova J."/>
            <person name="Dluhos P."/>
            <person name="Patkova L."/>
            <person name="Nedelnik J."/>
            <person name="Repkova J."/>
        </authorList>
    </citation>
    <scope>NUCLEOTIDE SEQUENCE [LARGE SCALE GENOMIC DNA]</scope>
    <source>
        <strain evidence="15">cv. Tatra</strain>
        <tissue evidence="14">Young leaves</tissue>
    </source>
</reference>
<keyword evidence="5 12" id="KW-0812">Transmembrane</keyword>
<dbReference type="SMART" id="SM00369">
    <property type="entry name" value="LRR_TYP"/>
    <property type="match status" value="11"/>
</dbReference>
<dbReference type="PRINTS" id="PR00019">
    <property type="entry name" value="LEURICHRPT"/>
</dbReference>
<evidence type="ECO:0000256" key="3">
    <source>
        <dbReference type="ARBA" id="ARBA00022475"/>
    </source>
</evidence>
<organism evidence="14 15">
    <name type="scientific">Trifolium pratense</name>
    <name type="common">Red clover</name>
    <dbReference type="NCBI Taxonomy" id="57577"/>
    <lineage>
        <taxon>Eukaryota</taxon>
        <taxon>Viridiplantae</taxon>
        <taxon>Streptophyta</taxon>
        <taxon>Embryophyta</taxon>
        <taxon>Tracheophyta</taxon>
        <taxon>Spermatophyta</taxon>
        <taxon>Magnoliopsida</taxon>
        <taxon>eudicotyledons</taxon>
        <taxon>Gunneridae</taxon>
        <taxon>Pentapetalae</taxon>
        <taxon>rosids</taxon>
        <taxon>fabids</taxon>
        <taxon>Fabales</taxon>
        <taxon>Fabaceae</taxon>
        <taxon>Papilionoideae</taxon>
        <taxon>50 kb inversion clade</taxon>
        <taxon>NPAAA clade</taxon>
        <taxon>Hologalegina</taxon>
        <taxon>IRL clade</taxon>
        <taxon>Trifolieae</taxon>
        <taxon>Trifolium</taxon>
    </lineage>
</organism>
<evidence type="ECO:0000256" key="9">
    <source>
        <dbReference type="ARBA" id="ARBA00023136"/>
    </source>
</evidence>
<evidence type="ECO:0000256" key="1">
    <source>
        <dbReference type="ARBA" id="ARBA00004251"/>
    </source>
</evidence>
<dbReference type="Pfam" id="PF13855">
    <property type="entry name" value="LRR_8"/>
    <property type="match status" value="3"/>
</dbReference>
<dbReference type="InterPro" id="IPR003591">
    <property type="entry name" value="Leu-rich_rpt_typical-subtyp"/>
</dbReference>
<comment type="similarity">
    <text evidence="2">Belongs to the RLP family.</text>
</comment>
<evidence type="ECO:0000256" key="2">
    <source>
        <dbReference type="ARBA" id="ARBA00009592"/>
    </source>
</evidence>
<name>A0A2K3NV30_TRIPR</name>
<keyword evidence="14" id="KW-0808">Transferase</keyword>
<evidence type="ECO:0000313" key="14">
    <source>
        <dbReference type="EMBL" id="PNY06894.1"/>
    </source>
</evidence>
<dbReference type="GO" id="GO:0005886">
    <property type="term" value="C:plasma membrane"/>
    <property type="evidence" value="ECO:0007669"/>
    <property type="project" value="UniProtKB-SubCell"/>
</dbReference>
<accession>A0A2K3NV30</accession>
<evidence type="ECO:0000313" key="15">
    <source>
        <dbReference type="Proteomes" id="UP000236291"/>
    </source>
</evidence>
<evidence type="ECO:0000256" key="5">
    <source>
        <dbReference type="ARBA" id="ARBA00022692"/>
    </source>
</evidence>
<dbReference type="EMBL" id="ASHM01001563">
    <property type="protein sequence ID" value="PNY06894.1"/>
    <property type="molecule type" value="Genomic_DNA"/>
</dbReference>
<keyword evidence="6" id="KW-0732">Signal</keyword>
<comment type="subcellular location">
    <subcellularLocation>
        <location evidence="1">Cell membrane</location>
        <topology evidence="1">Single-pass type I membrane protein</topology>
    </subcellularLocation>
</comment>
<reference evidence="14 15" key="1">
    <citation type="journal article" date="2014" name="Am. J. Bot.">
        <title>Genome assembly and annotation for red clover (Trifolium pratense; Fabaceae).</title>
        <authorList>
            <person name="Istvanek J."/>
            <person name="Jaros M."/>
            <person name="Krenek A."/>
            <person name="Repkova J."/>
        </authorList>
    </citation>
    <scope>NUCLEOTIDE SEQUENCE [LARGE SCALE GENOMIC DNA]</scope>
    <source>
        <strain evidence="15">cv. Tatra</strain>
        <tissue evidence="14">Young leaves</tissue>
    </source>
</reference>
<evidence type="ECO:0000256" key="10">
    <source>
        <dbReference type="ARBA" id="ARBA00023170"/>
    </source>
</evidence>
<protein>
    <submittedName>
        <fullName evidence="14">LRR receptor-like kinase resistance protein</fullName>
    </submittedName>
</protein>
<keyword evidence="3" id="KW-1003">Cell membrane</keyword>
<gene>
    <name evidence="14" type="ORF">L195_g003375</name>
</gene>
<evidence type="ECO:0000256" key="8">
    <source>
        <dbReference type="ARBA" id="ARBA00022989"/>
    </source>
</evidence>
<dbReference type="PROSITE" id="PS51450">
    <property type="entry name" value="LRR"/>
    <property type="match status" value="1"/>
</dbReference>
<dbReference type="InterPro" id="IPR001611">
    <property type="entry name" value="Leu-rich_rpt"/>
</dbReference>
<dbReference type="Gene3D" id="3.80.10.10">
    <property type="entry name" value="Ribonuclease Inhibitor"/>
    <property type="match status" value="5"/>
</dbReference>
<dbReference type="AlphaFoldDB" id="A0A2K3NV30"/>